<dbReference type="Proteomes" id="UP000000539">
    <property type="component" value="Chromosome 11"/>
</dbReference>
<dbReference type="Pfam" id="PF10341">
    <property type="entry name" value="TPP1"/>
    <property type="match status" value="1"/>
</dbReference>
<dbReference type="PANTHER" id="PTHR14487">
    <property type="entry name" value="ADRENOCORTICAL DYSPLASIA PROTEIN ACD"/>
    <property type="match status" value="1"/>
</dbReference>
<feature type="compositionally biased region" description="Basic residues" evidence="6">
    <location>
        <begin position="525"/>
        <end position="537"/>
    </location>
</feature>
<dbReference type="GO" id="GO:0042162">
    <property type="term" value="F:telomeric DNA binding"/>
    <property type="evidence" value="ECO:0000318"/>
    <property type="project" value="GO_Central"/>
</dbReference>
<feature type="compositionally biased region" description="Basic and acidic residues" evidence="6">
    <location>
        <begin position="483"/>
        <end position="495"/>
    </location>
</feature>
<evidence type="ECO:0000313" key="8">
    <source>
        <dbReference type="Ensembl" id="ENSGALP00010033359.1"/>
    </source>
</evidence>
<reference evidence="8" key="1">
    <citation type="submission" date="2020-11" db="EMBL/GenBank/DDBJ databases">
        <title>Gallus gallus (Chicken) genome, bGalGal1, GRCg7b, maternal haplotype autosomes + Z &amp; W.</title>
        <authorList>
            <person name="Warren W."/>
            <person name="Formenti G."/>
            <person name="Fedrigo O."/>
            <person name="Haase B."/>
            <person name="Mountcastle J."/>
            <person name="Balacco J."/>
            <person name="Tracey A."/>
            <person name="Schneider V."/>
            <person name="Okimoto R."/>
            <person name="Cheng H."/>
            <person name="Hawken R."/>
            <person name="Howe K."/>
            <person name="Jarvis E.D."/>
        </authorList>
    </citation>
    <scope>NUCLEOTIDE SEQUENCE [LARGE SCALE GENOMIC DNA]</scope>
    <source>
        <strain evidence="8">Broiler</strain>
    </source>
</reference>
<dbReference type="GO" id="GO:0032211">
    <property type="term" value="P:negative regulation of telomere maintenance via telomerase"/>
    <property type="evidence" value="ECO:0000318"/>
    <property type="project" value="GO_Central"/>
</dbReference>
<evidence type="ECO:0000313" key="9">
    <source>
        <dbReference type="Proteomes" id="UP000000539"/>
    </source>
</evidence>
<dbReference type="GO" id="GO:0007004">
    <property type="term" value="P:telomere maintenance via telomerase"/>
    <property type="evidence" value="ECO:0007669"/>
    <property type="project" value="InterPro"/>
</dbReference>
<evidence type="ECO:0000256" key="2">
    <source>
        <dbReference type="ARBA" id="ARBA00004574"/>
    </source>
</evidence>
<sequence>MRPPGCASPSRAMAAACSPGGAGAAERAAEGGLLYGGRNLSSPGVYVLQPWIVGLLVNHEQAEGKKWLTGQVLRVLSGSSAPGQGEAQQDAVLQVSDGSHYIRVVITAEALQAEENAHMQLMLSSLICRLITLQKYTLCFREEAKLEDCEFYLTAQRFVVLPMERQRMDSSNVNQEPSVLQKIKELWMRNLSMGTTPSSEPSLSQLLEVIAQDQLEVLKENAEECLDLQVPKETPSKEADRLPVTRWEAELQKEPDEDIFIVPANILVIPAEDAVVDCNASQAVTCGASPEKTGYEMTVPGDQSVVPRARSAESTALSEDSEASLDNPWNRLPPMSLTLSSSEEKSHLCSSPRAQEAQQEVAADSNTPDLLEPCSHDSPQALLQDDSVQTSSPSLLASYCSISPVNADMTQATSTAEAACSAPCAARVPLGPEDSQANVSSVSPVFPVLPSSHLASHAERAPHQEQADSSGTAFPLYMHKHHLGDARDRGGESPRKTGRAVGAKRKLVVGGGQAVPHPCQSHGGPQHRKPPQRPSKGKGREVGRNLKFMSPQRAKKSRREIGPQCEEESVEEELDEEEGLEPDEEEPEVDEEEEKELDEEEKEEEEQASSLTSPSYRLERHRELQPYVNENPPRYKYEPPSPELCKQIQSIRLSKAMMMWASWIVTERDTEC</sequence>
<gene>
    <name evidence="8" type="primary">ACD</name>
</gene>
<evidence type="ECO:0000259" key="7">
    <source>
        <dbReference type="Pfam" id="PF10341"/>
    </source>
</evidence>
<dbReference type="PANTHER" id="PTHR14487:SF3">
    <property type="entry name" value="ADRENOCORTICAL DYSPLASIA PROTEIN HOMOLOG"/>
    <property type="match status" value="1"/>
</dbReference>
<name>A0A8V0ZPF2_CHICK</name>
<dbReference type="Gene3D" id="2.40.50.960">
    <property type="match status" value="1"/>
</dbReference>
<feature type="domain" description="Shelterin complex subunit TPP1/Est3" evidence="7">
    <location>
        <begin position="69"/>
        <end position="191"/>
    </location>
</feature>
<evidence type="ECO:0000256" key="5">
    <source>
        <dbReference type="ARBA" id="ARBA00023242"/>
    </source>
</evidence>
<dbReference type="GlyGen" id="A0A8V0ZPF2">
    <property type="glycosylation" value="1 site"/>
</dbReference>
<evidence type="ECO:0000256" key="6">
    <source>
        <dbReference type="SAM" id="MobiDB-lite"/>
    </source>
</evidence>
<feature type="region of interest" description="Disordered" evidence="6">
    <location>
        <begin position="483"/>
        <end position="641"/>
    </location>
</feature>
<keyword evidence="4" id="KW-0779">Telomere</keyword>
<dbReference type="GO" id="GO:0070198">
    <property type="term" value="P:protein localization to chromosome, telomeric region"/>
    <property type="evidence" value="ECO:0000318"/>
    <property type="project" value="GO_Central"/>
</dbReference>
<feature type="compositionally biased region" description="Polar residues" evidence="6">
    <location>
        <begin position="352"/>
        <end position="368"/>
    </location>
</feature>
<accession>A0A8V0ZPF2</accession>
<dbReference type="InterPro" id="IPR028631">
    <property type="entry name" value="ACD"/>
</dbReference>
<reference evidence="8" key="3">
    <citation type="submission" date="2025-09" db="UniProtKB">
        <authorList>
            <consortium name="Ensembl"/>
        </authorList>
    </citation>
    <scope>IDENTIFICATION</scope>
    <source>
        <strain evidence="8">broiler</strain>
    </source>
</reference>
<evidence type="ECO:0000256" key="1">
    <source>
        <dbReference type="ARBA" id="ARBA00004123"/>
    </source>
</evidence>
<organism evidence="8 9">
    <name type="scientific">Gallus gallus</name>
    <name type="common">Chicken</name>
    <dbReference type="NCBI Taxonomy" id="9031"/>
    <lineage>
        <taxon>Eukaryota</taxon>
        <taxon>Metazoa</taxon>
        <taxon>Chordata</taxon>
        <taxon>Craniata</taxon>
        <taxon>Vertebrata</taxon>
        <taxon>Euteleostomi</taxon>
        <taxon>Archelosauria</taxon>
        <taxon>Archosauria</taxon>
        <taxon>Dinosauria</taxon>
        <taxon>Saurischia</taxon>
        <taxon>Theropoda</taxon>
        <taxon>Coelurosauria</taxon>
        <taxon>Aves</taxon>
        <taxon>Neognathae</taxon>
        <taxon>Galloanserae</taxon>
        <taxon>Galliformes</taxon>
        <taxon>Phasianidae</taxon>
        <taxon>Phasianinae</taxon>
        <taxon>Gallus</taxon>
    </lineage>
</organism>
<dbReference type="OrthoDB" id="9899304at2759"/>
<keyword evidence="3" id="KW-0158">Chromosome</keyword>
<evidence type="ECO:0000256" key="3">
    <source>
        <dbReference type="ARBA" id="ARBA00022454"/>
    </source>
</evidence>
<keyword evidence="9" id="KW-1185">Reference proteome</keyword>
<keyword evidence="5" id="KW-0539">Nucleus</keyword>
<dbReference type="GeneTree" id="ENSGT00390000004877"/>
<proteinExistence type="predicted"/>
<comment type="subcellular location">
    <subcellularLocation>
        <location evidence="2">Chromosome</location>
        <location evidence="2">Telomere</location>
    </subcellularLocation>
    <subcellularLocation>
        <location evidence="1">Nucleus</location>
    </subcellularLocation>
</comment>
<dbReference type="GO" id="GO:0016233">
    <property type="term" value="P:telomere capping"/>
    <property type="evidence" value="ECO:0000318"/>
    <property type="project" value="GO_Central"/>
</dbReference>
<reference evidence="8" key="2">
    <citation type="submission" date="2025-08" db="UniProtKB">
        <authorList>
            <consortium name="Ensembl"/>
        </authorList>
    </citation>
    <scope>IDENTIFICATION</scope>
    <source>
        <strain evidence="8">broiler</strain>
    </source>
</reference>
<protein>
    <submittedName>
        <fullName evidence="8">ACD shelterin complex subunit and telomerase recruitment factor</fullName>
    </submittedName>
</protein>
<dbReference type="AlphaFoldDB" id="A0A8V0ZPF2"/>
<dbReference type="InterPro" id="IPR019437">
    <property type="entry name" value="TPP1/Est3"/>
</dbReference>
<dbReference type="Ensembl" id="ENSGALT00010055145.1">
    <property type="protein sequence ID" value="ENSGALP00010033359.1"/>
    <property type="gene ID" value="ENSGALG00010022666.1"/>
</dbReference>
<dbReference type="GO" id="GO:0005697">
    <property type="term" value="C:telomerase holoenzyme complex"/>
    <property type="evidence" value="ECO:0007669"/>
    <property type="project" value="InterPro"/>
</dbReference>
<feature type="region of interest" description="Disordered" evidence="6">
    <location>
        <begin position="295"/>
        <end position="380"/>
    </location>
</feature>
<dbReference type="GO" id="GO:0070187">
    <property type="term" value="C:shelterin complex"/>
    <property type="evidence" value="ECO:0000318"/>
    <property type="project" value="GO_Central"/>
</dbReference>
<feature type="compositionally biased region" description="Basic residues" evidence="6">
    <location>
        <begin position="496"/>
        <end position="507"/>
    </location>
</feature>
<evidence type="ECO:0000256" key="4">
    <source>
        <dbReference type="ARBA" id="ARBA00022895"/>
    </source>
</evidence>
<feature type="compositionally biased region" description="Acidic residues" evidence="6">
    <location>
        <begin position="565"/>
        <end position="607"/>
    </location>
</feature>